<dbReference type="Proteomes" id="UP001062846">
    <property type="component" value="Chromosome 8"/>
</dbReference>
<evidence type="ECO:0000313" key="2">
    <source>
        <dbReference type="Proteomes" id="UP001062846"/>
    </source>
</evidence>
<reference evidence="1" key="1">
    <citation type="submission" date="2022-02" db="EMBL/GenBank/DDBJ databases">
        <title>Plant Genome Project.</title>
        <authorList>
            <person name="Zhang R.-G."/>
        </authorList>
    </citation>
    <scope>NUCLEOTIDE SEQUENCE</scope>
    <source>
        <strain evidence="1">AT1</strain>
    </source>
</reference>
<evidence type="ECO:0000313" key="1">
    <source>
        <dbReference type="EMBL" id="KAI8544250.1"/>
    </source>
</evidence>
<dbReference type="EMBL" id="CM046395">
    <property type="protein sequence ID" value="KAI8544250.1"/>
    <property type="molecule type" value="Genomic_DNA"/>
</dbReference>
<proteinExistence type="predicted"/>
<accession>A0ACC0MTD3</accession>
<sequence>MDSGFTLASQLQIGSPYPDRIVNREDTFRDDIGTDNRWEEVSQHFSSDFSTTFTFRKVAGKTEDDVEANDDDAENDDNSDLSGNW</sequence>
<gene>
    <name evidence="1" type="ORF">RHMOL_Rhmol08G0281700</name>
</gene>
<organism evidence="1 2">
    <name type="scientific">Rhododendron molle</name>
    <name type="common">Chinese azalea</name>
    <name type="synonym">Azalea mollis</name>
    <dbReference type="NCBI Taxonomy" id="49168"/>
    <lineage>
        <taxon>Eukaryota</taxon>
        <taxon>Viridiplantae</taxon>
        <taxon>Streptophyta</taxon>
        <taxon>Embryophyta</taxon>
        <taxon>Tracheophyta</taxon>
        <taxon>Spermatophyta</taxon>
        <taxon>Magnoliopsida</taxon>
        <taxon>eudicotyledons</taxon>
        <taxon>Gunneridae</taxon>
        <taxon>Pentapetalae</taxon>
        <taxon>asterids</taxon>
        <taxon>Ericales</taxon>
        <taxon>Ericaceae</taxon>
        <taxon>Ericoideae</taxon>
        <taxon>Rhodoreae</taxon>
        <taxon>Rhododendron</taxon>
    </lineage>
</organism>
<protein>
    <submittedName>
        <fullName evidence="1">Uncharacterized protein</fullName>
    </submittedName>
</protein>
<comment type="caution">
    <text evidence="1">The sequence shown here is derived from an EMBL/GenBank/DDBJ whole genome shotgun (WGS) entry which is preliminary data.</text>
</comment>
<keyword evidence="2" id="KW-1185">Reference proteome</keyword>
<name>A0ACC0MTD3_RHOML</name>